<organism evidence="1 2">
    <name type="scientific">Paragemmobacter straminiformis</name>
    <dbReference type="NCBI Taxonomy" id="2045119"/>
    <lineage>
        <taxon>Bacteria</taxon>
        <taxon>Pseudomonadati</taxon>
        <taxon>Pseudomonadota</taxon>
        <taxon>Alphaproteobacteria</taxon>
        <taxon>Rhodobacterales</taxon>
        <taxon>Paracoccaceae</taxon>
        <taxon>Paragemmobacter</taxon>
    </lineage>
</organism>
<sequence length="170" mass="17587">MQTIIIKTEAGGVAILTPAPDTGLSAEALAAKDIPAAVAWRILAEGEAPDAPLDAWRWTDAGPLGVGALVAPVPALTPAQWSFFLDLTGFRATVESALSALPKSTLEQRAVWAGMKAAVYSSQSYRLDVTLQLAAQVRAMGIASVPADAEISAAWPMAAAFNGAESLLET</sequence>
<dbReference type="EMBL" id="JACLQD010000001">
    <property type="protein sequence ID" value="MBC2834053.1"/>
    <property type="molecule type" value="Genomic_DNA"/>
</dbReference>
<protein>
    <submittedName>
        <fullName evidence="1">Uncharacterized protein</fullName>
    </submittedName>
</protein>
<name>A0A842I3M9_9RHOB</name>
<reference evidence="1 2" key="1">
    <citation type="journal article" date="2017" name="Int. J. Syst. Evol. Microbiol.">
        <title>Gemmobacter straminiformis sp. nov., isolated from an artificial fountain.</title>
        <authorList>
            <person name="Kang J.Y."/>
            <person name="Kim M.J."/>
            <person name="Chun J."/>
            <person name="Son K.P."/>
            <person name="Jahng K.Y."/>
        </authorList>
    </citation>
    <scope>NUCLEOTIDE SEQUENCE [LARGE SCALE GENOMIC DNA]</scope>
    <source>
        <strain evidence="1 2">CAM-8</strain>
    </source>
</reference>
<dbReference type="RefSeq" id="WP_185795683.1">
    <property type="nucleotide sequence ID" value="NZ_JACLQD010000001.1"/>
</dbReference>
<dbReference type="AlphaFoldDB" id="A0A842I3M9"/>
<keyword evidence="2" id="KW-1185">Reference proteome</keyword>
<evidence type="ECO:0000313" key="1">
    <source>
        <dbReference type="EMBL" id="MBC2834053.1"/>
    </source>
</evidence>
<accession>A0A842I3M9</accession>
<dbReference type="Proteomes" id="UP000555411">
    <property type="component" value="Unassembled WGS sequence"/>
</dbReference>
<gene>
    <name evidence="1" type="ORF">H7F16_00945</name>
</gene>
<evidence type="ECO:0000313" key="2">
    <source>
        <dbReference type="Proteomes" id="UP000555411"/>
    </source>
</evidence>
<comment type="caution">
    <text evidence="1">The sequence shown here is derived from an EMBL/GenBank/DDBJ whole genome shotgun (WGS) entry which is preliminary data.</text>
</comment>
<proteinExistence type="predicted"/>